<reference evidence="2" key="1">
    <citation type="submission" date="2021-01" db="EMBL/GenBank/DDBJ databases">
        <authorList>
            <person name="Corre E."/>
            <person name="Pelletier E."/>
            <person name="Niang G."/>
            <person name="Scheremetjew M."/>
            <person name="Finn R."/>
            <person name="Kale V."/>
            <person name="Holt S."/>
            <person name="Cochrane G."/>
            <person name="Meng A."/>
            <person name="Brown T."/>
            <person name="Cohen L."/>
        </authorList>
    </citation>
    <scope>NUCLEOTIDE SEQUENCE</scope>
    <source>
        <strain evidence="2">CCMP1374</strain>
    </source>
</reference>
<sequence>MIQVSSPCVPSWDHSGPRHKCQLQHGGRKGSEEHRIETGACVQCIREAVCSLGVAHQRQAHHVVEALPDVVRQPGPLHAKISHGPLHVLCGSSLHQLADQPRRLQLLRRPMHRNPHAWPKQLLDGEALLALLEAVF</sequence>
<proteinExistence type="predicted"/>
<name>A0A7S0E3M4_9EUKA</name>
<evidence type="ECO:0000313" key="2">
    <source>
        <dbReference type="EMBL" id="CAD8472538.1"/>
    </source>
</evidence>
<feature type="region of interest" description="Disordered" evidence="1">
    <location>
        <begin position="1"/>
        <end position="32"/>
    </location>
</feature>
<organism evidence="2">
    <name type="scientific">Phaeocystis antarctica</name>
    <dbReference type="NCBI Taxonomy" id="33657"/>
    <lineage>
        <taxon>Eukaryota</taxon>
        <taxon>Haptista</taxon>
        <taxon>Haptophyta</taxon>
        <taxon>Prymnesiophyceae</taxon>
        <taxon>Phaeocystales</taxon>
        <taxon>Phaeocystaceae</taxon>
        <taxon>Phaeocystis</taxon>
    </lineage>
</organism>
<feature type="compositionally biased region" description="Basic residues" evidence="1">
    <location>
        <begin position="17"/>
        <end position="28"/>
    </location>
</feature>
<protein>
    <submittedName>
        <fullName evidence="2">Uncharacterized protein</fullName>
    </submittedName>
</protein>
<evidence type="ECO:0000256" key="1">
    <source>
        <dbReference type="SAM" id="MobiDB-lite"/>
    </source>
</evidence>
<dbReference type="AlphaFoldDB" id="A0A7S0E3M4"/>
<gene>
    <name evidence="2" type="ORF">PANT1444_LOCUS2958</name>
</gene>
<dbReference type="EMBL" id="HBEP01005317">
    <property type="protein sequence ID" value="CAD8472538.1"/>
    <property type="molecule type" value="Transcribed_RNA"/>
</dbReference>
<accession>A0A7S0E3M4</accession>